<feature type="domain" description="Mediator complex subunit Med1" evidence="9">
    <location>
        <begin position="331"/>
        <end position="444"/>
    </location>
</feature>
<protein>
    <recommendedName>
        <fullName evidence="7">Mediator of RNA polymerase II transcription subunit 1</fullName>
    </recommendedName>
    <alternativeName>
        <fullName evidence="7">Mediator complex subunit 1</fullName>
    </alternativeName>
</protein>
<gene>
    <name evidence="10" type="ORF">PTSG_07659</name>
</gene>
<dbReference type="AlphaFoldDB" id="F2UHE5"/>
<feature type="region of interest" description="Disordered" evidence="8">
    <location>
        <begin position="528"/>
        <end position="564"/>
    </location>
</feature>
<dbReference type="GO" id="GO:0045944">
    <property type="term" value="P:positive regulation of transcription by RNA polymerase II"/>
    <property type="evidence" value="ECO:0007669"/>
    <property type="project" value="UniProtKB-ARBA"/>
</dbReference>
<dbReference type="EMBL" id="GL832974">
    <property type="protein sequence ID" value="EGD76544.1"/>
    <property type="molecule type" value="Genomic_DNA"/>
</dbReference>
<sequence>MDVRSEDAATATTAVTGNSQQEPEPVQQPAQQQEQQREETLGLLTHAYVRHGWKVVRPRRLSRAMLDAVCTSLGMDVTGEVSEGSLFISHPAFYLEVHVDPKTHFVTKVDIGHDVQDAVEEPLLLFFLANEGFQGFGSYLRPVTQFYDSLRIHITDDGALEEARRQLYAALTNLRQYVDREACSLSAATAAIPLTNAAAINSATGSGTSDGTGDNNNSSSSSSNRSKSNNARHTPASNMRAGVAQLRSLISTGLGLTTTRFTDFRTFGPALLWYLSPQQQSILHHPRIALSRTGVEKQLPECACVCLVGTRCVAADDTWGFACTNLATQDGSKTPFPAQHFLRLTKPVIVPSHLVSDLAAVAKLDESVLRTKLPSQPILPQATPTQQQHVVGHYFVSIHADESTTSSTGAVVHELPFSSPEQLPPLLQILRQSVAFCALLKSAVTPSSLVQGFPKRSVKMTLGTVGSVLTLKPQDPATNRQPSVTLEVRRDGAVDCTSETTAVPATLSEVASAHLSIPHILASVLTQSEETSLQHQHQQSGDDGTIAASTARAKRTAAEADASV</sequence>
<organism evidence="11">
    <name type="scientific">Salpingoeca rosetta (strain ATCC 50818 / BSB-021)</name>
    <dbReference type="NCBI Taxonomy" id="946362"/>
    <lineage>
        <taxon>Eukaryota</taxon>
        <taxon>Choanoflagellata</taxon>
        <taxon>Craspedida</taxon>
        <taxon>Salpingoecidae</taxon>
        <taxon>Salpingoeca</taxon>
    </lineage>
</organism>
<keyword evidence="11" id="KW-1185">Reference proteome</keyword>
<keyword evidence="3 7" id="KW-0805">Transcription regulation</keyword>
<keyword evidence="5 7" id="KW-0804">Transcription</keyword>
<evidence type="ECO:0000256" key="1">
    <source>
        <dbReference type="ARBA" id="ARBA00004123"/>
    </source>
</evidence>
<evidence type="ECO:0000313" key="11">
    <source>
        <dbReference type="Proteomes" id="UP000007799"/>
    </source>
</evidence>
<evidence type="ECO:0000256" key="3">
    <source>
        <dbReference type="ARBA" id="ARBA00023015"/>
    </source>
</evidence>
<evidence type="ECO:0000313" key="10">
    <source>
        <dbReference type="EMBL" id="EGD76544.1"/>
    </source>
</evidence>
<accession>F2UHE5</accession>
<name>F2UHE5_SALR5</name>
<feature type="compositionally biased region" description="Low complexity" evidence="8">
    <location>
        <begin position="20"/>
        <end position="34"/>
    </location>
</feature>
<feature type="compositionally biased region" description="Polar residues" evidence="8">
    <location>
        <begin position="528"/>
        <end position="542"/>
    </location>
</feature>
<evidence type="ECO:0000256" key="5">
    <source>
        <dbReference type="ARBA" id="ARBA00023163"/>
    </source>
</evidence>
<dbReference type="KEGG" id="sre:PTSG_07659"/>
<evidence type="ECO:0000256" key="2">
    <source>
        <dbReference type="ARBA" id="ARBA00006210"/>
    </source>
</evidence>
<dbReference type="GO" id="GO:0003712">
    <property type="term" value="F:transcription coregulator activity"/>
    <property type="evidence" value="ECO:0007669"/>
    <property type="project" value="InterPro"/>
</dbReference>
<keyword evidence="6 7" id="KW-0539">Nucleus</keyword>
<dbReference type="RefSeq" id="XP_004991458.1">
    <property type="nucleotide sequence ID" value="XM_004991401.1"/>
</dbReference>
<evidence type="ECO:0000256" key="8">
    <source>
        <dbReference type="SAM" id="MobiDB-lite"/>
    </source>
</evidence>
<feature type="compositionally biased region" description="Low complexity" evidence="8">
    <location>
        <begin position="205"/>
        <end position="232"/>
    </location>
</feature>
<keyword evidence="4 7" id="KW-0010">Activator</keyword>
<comment type="function">
    <text evidence="7">Component of the Mediator complex, a coactivator involved in the regulated transcription of nearly all RNA polymerase II-dependent genes. Mediator functions as a bridge to convey information from gene-specific regulatory proteins to the basal RNA polymerase II transcription machinery. Mediator is recruited to promoters by direct interactions with regulatory proteins and serves as a scaffold for the assembly of a functional preinitiation complex with RNA polymerase II and the general transcription factors.</text>
</comment>
<evidence type="ECO:0000259" key="9">
    <source>
        <dbReference type="Pfam" id="PF10744"/>
    </source>
</evidence>
<comment type="subcellular location">
    <subcellularLocation>
        <location evidence="1 7">Nucleus</location>
    </subcellularLocation>
</comment>
<evidence type="ECO:0000256" key="4">
    <source>
        <dbReference type="ARBA" id="ARBA00023159"/>
    </source>
</evidence>
<reference evidence="10" key="1">
    <citation type="submission" date="2009-08" db="EMBL/GenBank/DDBJ databases">
        <title>Annotation of Salpingoeca rosetta.</title>
        <authorList>
            <consortium name="The Broad Institute Genome Sequencing Platform"/>
            <person name="Russ C."/>
            <person name="Cuomo C."/>
            <person name="Burger G."/>
            <person name="Gray M.W."/>
            <person name="Holland P.W.H."/>
            <person name="King N."/>
            <person name="Lang F.B.F."/>
            <person name="Roger A.J."/>
            <person name="Ruiz-Trillo I."/>
            <person name="Young S.K."/>
            <person name="Zeng Q."/>
            <person name="Gargeya S."/>
            <person name="Alvarado L."/>
            <person name="Berlin A."/>
            <person name="Chapman S.B."/>
            <person name="Chen Z."/>
            <person name="Freedman E."/>
            <person name="Gellesch M."/>
            <person name="Goldberg J."/>
            <person name="Griggs A."/>
            <person name="Gujja S."/>
            <person name="Heilman E."/>
            <person name="Heiman D."/>
            <person name="Howarth C."/>
            <person name="Mehta T."/>
            <person name="Neiman D."/>
            <person name="Pearson M."/>
            <person name="Roberts A."/>
            <person name="Saif S."/>
            <person name="Shea T."/>
            <person name="Shenoy N."/>
            <person name="Sisk P."/>
            <person name="Stolte C."/>
            <person name="Sykes S."/>
            <person name="White J."/>
            <person name="Yandava C."/>
            <person name="Haas B."/>
            <person name="Nusbaum C."/>
            <person name="Birren B."/>
        </authorList>
    </citation>
    <scope>NUCLEOTIDE SEQUENCE [LARGE SCALE GENOMIC DNA]</scope>
    <source>
        <strain evidence="10">ATCC 50818</strain>
    </source>
</reference>
<dbReference type="InterPro" id="IPR019680">
    <property type="entry name" value="Mediator_Med1"/>
</dbReference>
<dbReference type="Pfam" id="PF10744">
    <property type="entry name" value="Med1"/>
    <property type="match status" value="1"/>
</dbReference>
<evidence type="ECO:0000256" key="7">
    <source>
        <dbReference type="RuleBase" id="RU364059"/>
    </source>
</evidence>
<feature type="region of interest" description="Disordered" evidence="8">
    <location>
        <begin position="205"/>
        <end position="237"/>
    </location>
</feature>
<dbReference type="GO" id="GO:0016592">
    <property type="term" value="C:mediator complex"/>
    <property type="evidence" value="ECO:0007669"/>
    <property type="project" value="InterPro"/>
</dbReference>
<comment type="similarity">
    <text evidence="2 7">Belongs to the Mediator complex subunit 1 family.</text>
</comment>
<dbReference type="InParanoid" id="F2UHE5"/>
<proteinExistence type="inferred from homology"/>
<dbReference type="GeneID" id="16072018"/>
<feature type="compositionally biased region" description="Polar residues" evidence="8">
    <location>
        <begin position="10"/>
        <end position="19"/>
    </location>
</feature>
<evidence type="ECO:0000256" key="6">
    <source>
        <dbReference type="ARBA" id="ARBA00023242"/>
    </source>
</evidence>
<dbReference type="OrthoDB" id="2281547at2759"/>
<dbReference type="Proteomes" id="UP000007799">
    <property type="component" value="Unassembled WGS sequence"/>
</dbReference>
<feature type="region of interest" description="Disordered" evidence="8">
    <location>
        <begin position="1"/>
        <end position="37"/>
    </location>
</feature>